<dbReference type="PANTHER" id="PTHR42791">
    <property type="entry name" value="GNAT FAMILY ACETYLTRANSFERASE"/>
    <property type="match status" value="1"/>
</dbReference>
<accession>A0A1H6DZB8</accession>
<proteinExistence type="predicted"/>
<dbReference type="OrthoDB" id="7057833at2"/>
<dbReference type="Pfam" id="PF13673">
    <property type="entry name" value="Acetyltransf_10"/>
    <property type="match status" value="1"/>
</dbReference>
<evidence type="ECO:0000313" key="2">
    <source>
        <dbReference type="EMBL" id="SEG90687.1"/>
    </source>
</evidence>
<dbReference type="Proteomes" id="UP000236723">
    <property type="component" value="Unassembled WGS sequence"/>
</dbReference>
<dbReference type="InterPro" id="IPR052523">
    <property type="entry name" value="Trichothecene_AcTrans"/>
</dbReference>
<keyword evidence="2" id="KW-0808">Transferase</keyword>
<dbReference type="PROSITE" id="PS51186">
    <property type="entry name" value="GNAT"/>
    <property type="match status" value="1"/>
</dbReference>
<protein>
    <submittedName>
        <fullName evidence="2">Acetyltransferase (GNAT) family protein</fullName>
    </submittedName>
</protein>
<dbReference type="AlphaFoldDB" id="A0A1H6DZB8"/>
<dbReference type="PANTHER" id="PTHR42791:SF1">
    <property type="entry name" value="N-ACETYLTRANSFERASE DOMAIN-CONTAINING PROTEIN"/>
    <property type="match status" value="1"/>
</dbReference>
<evidence type="ECO:0000313" key="3">
    <source>
        <dbReference type="Proteomes" id="UP000236723"/>
    </source>
</evidence>
<dbReference type="Gene3D" id="3.40.630.30">
    <property type="match status" value="1"/>
</dbReference>
<dbReference type="SUPFAM" id="SSF55729">
    <property type="entry name" value="Acyl-CoA N-acyltransferases (Nat)"/>
    <property type="match status" value="1"/>
</dbReference>
<reference evidence="3" key="1">
    <citation type="submission" date="2016-10" db="EMBL/GenBank/DDBJ databases">
        <authorList>
            <person name="Varghese N."/>
            <person name="Submissions S."/>
        </authorList>
    </citation>
    <scope>NUCLEOTIDE SEQUENCE [LARGE SCALE GENOMIC DNA]</scope>
    <source>
        <strain evidence="3">DSM 43163</strain>
    </source>
</reference>
<dbReference type="EMBL" id="FNVO01000027">
    <property type="protein sequence ID" value="SEG90687.1"/>
    <property type="molecule type" value="Genomic_DNA"/>
</dbReference>
<dbReference type="InterPro" id="IPR000182">
    <property type="entry name" value="GNAT_dom"/>
</dbReference>
<dbReference type="InterPro" id="IPR016181">
    <property type="entry name" value="Acyl_CoA_acyltransferase"/>
</dbReference>
<name>A0A1H6DZB8_9ACTN</name>
<dbReference type="GO" id="GO:0016747">
    <property type="term" value="F:acyltransferase activity, transferring groups other than amino-acyl groups"/>
    <property type="evidence" value="ECO:0007669"/>
    <property type="project" value="InterPro"/>
</dbReference>
<dbReference type="RefSeq" id="WP_103944069.1">
    <property type="nucleotide sequence ID" value="NZ_FNVO01000027.1"/>
</dbReference>
<dbReference type="CDD" id="cd04301">
    <property type="entry name" value="NAT_SF"/>
    <property type="match status" value="1"/>
</dbReference>
<organism evidence="2 3">
    <name type="scientific">Thermomonospora echinospora</name>
    <dbReference type="NCBI Taxonomy" id="1992"/>
    <lineage>
        <taxon>Bacteria</taxon>
        <taxon>Bacillati</taxon>
        <taxon>Actinomycetota</taxon>
        <taxon>Actinomycetes</taxon>
        <taxon>Streptosporangiales</taxon>
        <taxon>Thermomonosporaceae</taxon>
        <taxon>Thermomonospora</taxon>
    </lineage>
</organism>
<evidence type="ECO:0000259" key="1">
    <source>
        <dbReference type="PROSITE" id="PS51186"/>
    </source>
</evidence>
<gene>
    <name evidence="2" type="ORF">SAMN04489712_1279</name>
</gene>
<keyword evidence="3" id="KW-1185">Reference proteome</keyword>
<feature type="domain" description="N-acetyltransferase" evidence="1">
    <location>
        <begin position="15"/>
        <end position="211"/>
    </location>
</feature>
<sequence length="216" mass="24060">MVERPERPERKASVPAVREAGVADVPVLSRVLARAFDDDPVWRWMFPGPRVRLDRMAGLFSIELRHVHLPLGATEVAGRGGRIEAGAMWDPPGRWRTPLPVLIRQFVPLARLFGTRTVPVLRTLTAIEKQHPAEPHWYLSVIGTDPAAQGNGLGGRLLESRLSRCDEEGLPAYLESSKESNVPFYEKYGFRVTRTIRPPGGCPPVWAMWRDPGASG</sequence>